<evidence type="ECO:0000313" key="2">
    <source>
        <dbReference type="EMBL" id="KKN71682.1"/>
    </source>
</evidence>
<protein>
    <submittedName>
        <fullName evidence="2">Uncharacterized protein</fullName>
    </submittedName>
</protein>
<reference evidence="2" key="1">
    <citation type="journal article" date="2015" name="Nature">
        <title>Complex archaea that bridge the gap between prokaryotes and eukaryotes.</title>
        <authorList>
            <person name="Spang A."/>
            <person name="Saw J.H."/>
            <person name="Jorgensen S.L."/>
            <person name="Zaremba-Niedzwiedzka K."/>
            <person name="Martijn J."/>
            <person name="Lind A.E."/>
            <person name="van Eijk R."/>
            <person name="Schleper C."/>
            <person name="Guy L."/>
            <person name="Ettema T.J."/>
        </authorList>
    </citation>
    <scope>NUCLEOTIDE SEQUENCE</scope>
</reference>
<sequence length="160" mass="18553">MKKIITITFSLMLLVSFLCSQSVVELAKTEKERRAKLKGKKAVVVTNVDLRNLKKREAVSIIEPAFDEASLSLPVEEIEQDDTEEQASLNANWNKANERASLLTLRVKELQQRFFSFENQYDRAEMQREMVQALQKLQQAKQNAETAKRELDQGRIKRRK</sequence>
<feature type="compositionally biased region" description="Basic and acidic residues" evidence="1">
    <location>
        <begin position="146"/>
        <end position="160"/>
    </location>
</feature>
<proteinExistence type="predicted"/>
<name>A0A0F9T9P9_9ZZZZ</name>
<gene>
    <name evidence="2" type="ORF">LCGC14_0418420</name>
</gene>
<evidence type="ECO:0000256" key="1">
    <source>
        <dbReference type="SAM" id="MobiDB-lite"/>
    </source>
</evidence>
<dbReference type="AlphaFoldDB" id="A0A0F9T9P9"/>
<dbReference type="EMBL" id="LAZR01000378">
    <property type="protein sequence ID" value="KKN71682.1"/>
    <property type="molecule type" value="Genomic_DNA"/>
</dbReference>
<organism evidence="2">
    <name type="scientific">marine sediment metagenome</name>
    <dbReference type="NCBI Taxonomy" id="412755"/>
    <lineage>
        <taxon>unclassified sequences</taxon>
        <taxon>metagenomes</taxon>
        <taxon>ecological metagenomes</taxon>
    </lineage>
</organism>
<comment type="caution">
    <text evidence="2">The sequence shown here is derived from an EMBL/GenBank/DDBJ whole genome shotgun (WGS) entry which is preliminary data.</text>
</comment>
<feature type="region of interest" description="Disordered" evidence="1">
    <location>
        <begin position="138"/>
        <end position="160"/>
    </location>
</feature>
<accession>A0A0F9T9P9</accession>